<dbReference type="OrthoDB" id="8453064at2"/>
<keyword evidence="1" id="KW-0732">Signal</keyword>
<organism evidence="2 3">
    <name type="scientific">Flavimaricola marinus</name>
    <dbReference type="NCBI Taxonomy" id="1819565"/>
    <lineage>
        <taxon>Bacteria</taxon>
        <taxon>Pseudomonadati</taxon>
        <taxon>Pseudomonadota</taxon>
        <taxon>Alphaproteobacteria</taxon>
        <taxon>Rhodobacterales</taxon>
        <taxon>Paracoccaceae</taxon>
        <taxon>Flavimaricola</taxon>
    </lineage>
</organism>
<protein>
    <submittedName>
        <fullName evidence="2">Uncharacterized protein</fullName>
    </submittedName>
</protein>
<gene>
    <name evidence="2" type="ORF">LOM8899_02342</name>
</gene>
<accession>A0A238LF27</accession>
<sequence length="135" mass="14593">MRILALAAAIAIAVPATSQAQSVIEAYYAEISQRDMFNSSGTRLTDLGAILQQDRANVHRFGKRDPSDEIDPFFGDRSLRAQIPQLYARGDTDPLIARIITGGSPLQVLVLLCGGRAQPEYLVVDFADGDGNRGC</sequence>
<dbReference type="EMBL" id="FXZK01000004">
    <property type="protein sequence ID" value="SMY08192.1"/>
    <property type="molecule type" value="Genomic_DNA"/>
</dbReference>
<proteinExistence type="predicted"/>
<dbReference type="Proteomes" id="UP000201613">
    <property type="component" value="Unassembled WGS sequence"/>
</dbReference>
<evidence type="ECO:0000313" key="3">
    <source>
        <dbReference type="Proteomes" id="UP000201613"/>
    </source>
</evidence>
<name>A0A238LF27_9RHOB</name>
<reference evidence="3" key="1">
    <citation type="submission" date="2017-05" db="EMBL/GenBank/DDBJ databases">
        <authorList>
            <person name="Rodrigo-Torres L."/>
            <person name="Arahal R. D."/>
            <person name="Lucena T."/>
        </authorList>
    </citation>
    <scope>NUCLEOTIDE SEQUENCE [LARGE SCALE GENOMIC DNA]</scope>
    <source>
        <strain evidence="3">CECT 8899</strain>
    </source>
</reference>
<feature type="chain" id="PRO_5011969186" evidence="1">
    <location>
        <begin position="21"/>
        <end position="135"/>
    </location>
</feature>
<feature type="signal peptide" evidence="1">
    <location>
        <begin position="1"/>
        <end position="20"/>
    </location>
</feature>
<keyword evidence="3" id="KW-1185">Reference proteome</keyword>
<evidence type="ECO:0000256" key="1">
    <source>
        <dbReference type="SAM" id="SignalP"/>
    </source>
</evidence>
<dbReference type="AlphaFoldDB" id="A0A238LF27"/>
<dbReference type="RefSeq" id="WP_093992395.1">
    <property type="nucleotide sequence ID" value="NZ_FXZK01000004.1"/>
</dbReference>
<evidence type="ECO:0000313" key="2">
    <source>
        <dbReference type="EMBL" id="SMY08192.1"/>
    </source>
</evidence>